<dbReference type="EMBL" id="JRLY01000015">
    <property type="protein sequence ID" value="KGO91790.1"/>
    <property type="molecule type" value="Genomic_DNA"/>
</dbReference>
<dbReference type="RefSeq" id="WP_026989821.1">
    <property type="nucleotide sequence ID" value="NZ_AUGP01000002.1"/>
</dbReference>
<dbReference type="eggNOG" id="ENOG5032HPZ">
    <property type="taxonomic scope" value="Bacteria"/>
</dbReference>
<sequence length="107" mass="12165">MEAIENIKDVFSIFHDGGIEGWEGDDKLLTLTIGCTYLAERINPQFNVFYVELTGVEKLELHPWTLPVIDNTPALTRPEDIFKGDIEITSCEVVNEVSCYIFISARR</sequence>
<protein>
    <submittedName>
        <fullName evidence="1">Uncharacterized protein</fullName>
    </submittedName>
</protein>
<keyword evidence="2" id="KW-1185">Reference proteome</keyword>
<gene>
    <name evidence="1" type="ORF">Q766_16270</name>
</gene>
<comment type="caution">
    <text evidence="1">The sequence shown here is derived from an EMBL/GenBank/DDBJ whole genome shotgun (WGS) entry which is preliminary data.</text>
</comment>
<dbReference type="STRING" id="1121898.GCA_000422725_03729"/>
<reference evidence="1 2" key="1">
    <citation type="submission" date="2013-09" db="EMBL/GenBank/DDBJ databases">
        <authorList>
            <person name="Zeng Z."/>
            <person name="Chen C."/>
        </authorList>
    </citation>
    <scope>NUCLEOTIDE SEQUENCE [LARGE SCALE GENOMIC DNA]</scope>
    <source>
        <strain evidence="1 2">WB 4.1-42</strain>
    </source>
</reference>
<name>A0A0A2MU90_9FLAO</name>
<dbReference type="Proteomes" id="UP000030111">
    <property type="component" value="Unassembled WGS sequence"/>
</dbReference>
<organism evidence="1 2">
    <name type="scientific">Flavobacterium subsaxonicum WB 4.1-42 = DSM 21790</name>
    <dbReference type="NCBI Taxonomy" id="1121898"/>
    <lineage>
        <taxon>Bacteria</taxon>
        <taxon>Pseudomonadati</taxon>
        <taxon>Bacteroidota</taxon>
        <taxon>Flavobacteriia</taxon>
        <taxon>Flavobacteriales</taxon>
        <taxon>Flavobacteriaceae</taxon>
        <taxon>Flavobacterium</taxon>
    </lineage>
</organism>
<dbReference type="AlphaFoldDB" id="A0A0A2MU90"/>
<dbReference type="OrthoDB" id="982263at2"/>
<evidence type="ECO:0000313" key="2">
    <source>
        <dbReference type="Proteomes" id="UP000030111"/>
    </source>
</evidence>
<proteinExistence type="predicted"/>
<accession>A0A0A2MU90</accession>
<evidence type="ECO:0000313" key="1">
    <source>
        <dbReference type="EMBL" id="KGO91790.1"/>
    </source>
</evidence>